<name>A0AAV2Q9S9_MEGNR</name>
<feature type="transmembrane region" description="Helical" evidence="1">
    <location>
        <begin position="72"/>
        <end position="97"/>
    </location>
</feature>
<keyword evidence="1" id="KW-0472">Membrane</keyword>
<evidence type="ECO:0000313" key="2">
    <source>
        <dbReference type="EMBL" id="CAL4074637.1"/>
    </source>
</evidence>
<keyword evidence="1" id="KW-0812">Transmembrane</keyword>
<reference evidence="2 3" key="1">
    <citation type="submission" date="2024-05" db="EMBL/GenBank/DDBJ databases">
        <authorList>
            <person name="Wallberg A."/>
        </authorList>
    </citation>
    <scope>NUCLEOTIDE SEQUENCE [LARGE SCALE GENOMIC DNA]</scope>
</reference>
<dbReference type="AlphaFoldDB" id="A0AAV2Q9S9"/>
<protein>
    <submittedName>
        <fullName evidence="2">Uncharacterized protein</fullName>
    </submittedName>
</protein>
<gene>
    <name evidence="2" type="ORF">MNOR_LOCUS9556</name>
</gene>
<keyword evidence="3" id="KW-1185">Reference proteome</keyword>
<proteinExistence type="predicted"/>
<keyword evidence="1" id="KW-1133">Transmembrane helix</keyword>
<comment type="caution">
    <text evidence="2">The sequence shown here is derived from an EMBL/GenBank/DDBJ whole genome shotgun (WGS) entry which is preliminary data.</text>
</comment>
<dbReference type="EMBL" id="CAXKWB010004651">
    <property type="protein sequence ID" value="CAL4074637.1"/>
    <property type="molecule type" value="Genomic_DNA"/>
</dbReference>
<dbReference type="Proteomes" id="UP001497623">
    <property type="component" value="Unassembled WGS sequence"/>
</dbReference>
<evidence type="ECO:0000313" key="3">
    <source>
        <dbReference type="Proteomes" id="UP001497623"/>
    </source>
</evidence>
<sequence>MDNYNNGTMQLGIDNSLAAPPPMYSSTLPRAAHHHMLTPQAPPIDAFEETDMIVINPELPKMAASIARFKTLVLLKVLVLLLTVICLLLVCFIYTIYLDKETLLHQLEDFSDHHASILEQVQELHRDQVEKRLEDSMFQNDVLKKRLQLSERQLKDCNGGSASINVNGFNIYLIGAVLIANKLTA</sequence>
<organism evidence="2 3">
    <name type="scientific">Meganyctiphanes norvegica</name>
    <name type="common">Northern krill</name>
    <name type="synonym">Thysanopoda norvegica</name>
    <dbReference type="NCBI Taxonomy" id="48144"/>
    <lineage>
        <taxon>Eukaryota</taxon>
        <taxon>Metazoa</taxon>
        <taxon>Ecdysozoa</taxon>
        <taxon>Arthropoda</taxon>
        <taxon>Crustacea</taxon>
        <taxon>Multicrustacea</taxon>
        <taxon>Malacostraca</taxon>
        <taxon>Eumalacostraca</taxon>
        <taxon>Eucarida</taxon>
        <taxon>Euphausiacea</taxon>
        <taxon>Euphausiidae</taxon>
        <taxon>Meganyctiphanes</taxon>
    </lineage>
</organism>
<evidence type="ECO:0000256" key="1">
    <source>
        <dbReference type="SAM" id="Phobius"/>
    </source>
</evidence>
<accession>A0AAV2Q9S9</accession>